<dbReference type="GO" id="GO:0045332">
    <property type="term" value="P:phospholipid translocation"/>
    <property type="evidence" value="ECO:0007669"/>
    <property type="project" value="TreeGrafter"/>
</dbReference>
<dbReference type="PANTHER" id="PTHR24092">
    <property type="entry name" value="PROBABLE PHOSPHOLIPID-TRANSPORTING ATPASE"/>
    <property type="match status" value="1"/>
</dbReference>
<feature type="binding site" evidence="14">
    <location>
        <position position="849"/>
    </location>
    <ligand>
        <name>ATP</name>
        <dbReference type="ChEBI" id="CHEBI:30616"/>
    </ligand>
</feature>
<feature type="binding site" evidence="14">
    <location>
        <position position="824"/>
    </location>
    <ligand>
        <name>ATP</name>
        <dbReference type="ChEBI" id="CHEBI:30616"/>
    </ligand>
</feature>
<dbReference type="InterPro" id="IPR023214">
    <property type="entry name" value="HAD_sf"/>
</dbReference>
<keyword evidence="7 14" id="KW-0067">ATP-binding</keyword>
<dbReference type="InterPro" id="IPR059000">
    <property type="entry name" value="ATPase_P-type_domA"/>
</dbReference>
<evidence type="ECO:0000256" key="6">
    <source>
        <dbReference type="ARBA" id="ARBA00022741"/>
    </source>
</evidence>
<dbReference type="SFLD" id="SFLDF00027">
    <property type="entry name" value="p-type_atpase"/>
    <property type="match status" value="1"/>
</dbReference>
<feature type="non-terminal residue" evidence="21">
    <location>
        <position position="1"/>
    </location>
</feature>
<feature type="region of interest" description="Disordered" evidence="17">
    <location>
        <begin position="51"/>
        <end position="81"/>
    </location>
</feature>
<evidence type="ECO:0000259" key="20">
    <source>
        <dbReference type="Pfam" id="PF16212"/>
    </source>
</evidence>
<dbReference type="Pfam" id="PF13246">
    <property type="entry name" value="Cation_ATPase"/>
    <property type="match status" value="1"/>
</dbReference>
<dbReference type="InterPro" id="IPR008250">
    <property type="entry name" value="ATPase_P-typ_transduc_dom_A_sf"/>
</dbReference>
<comment type="cofactor">
    <cofactor evidence="15">
        <name>Mg(2+)</name>
        <dbReference type="ChEBI" id="CHEBI:18420"/>
    </cofactor>
</comment>
<gene>
    <name evidence="21" type="ORF">AMSG_11503</name>
</gene>
<dbReference type="OrthoDB" id="377733at2759"/>
<dbReference type="SFLD" id="SFLDG00002">
    <property type="entry name" value="C1.7:_P-type_atpase_like"/>
    <property type="match status" value="1"/>
</dbReference>
<dbReference type="SUPFAM" id="SSF81665">
    <property type="entry name" value="Calcium ATPase, transmembrane domain M"/>
    <property type="match status" value="1"/>
</dbReference>
<dbReference type="PROSITE" id="PS00154">
    <property type="entry name" value="ATPASE_E1_E2"/>
    <property type="match status" value="1"/>
</dbReference>
<feature type="binding site" evidence="14">
    <location>
        <position position="650"/>
    </location>
    <ligand>
        <name>ATP</name>
        <dbReference type="ChEBI" id="CHEBI:30616"/>
    </ligand>
</feature>
<dbReference type="InterPro" id="IPR032630">
    <property type="entry name" value="P_typ_ATPase_c"/>
</dbReference>
<protein>
    <recommendedName>
        <fullName evidence="16">Phospholipid-transporting ATPase</fullName>
        <ecNumber evidence="16">7.6.2.1</ecNumber>
    </recommendedName>
</protein>
<feature type="transmembrane region" description="Helical" evidence="16">
    <location>
        <begin position="1083"/>
        <end position="1107"/>
    </location>
</feature>
<dbReference type="Proteomes" id="UP000054408">
    <property type="component" value="Unassembled WGS sequence"/>
</dbReference>
<feature type="transmembrane region" description="Helical" evidence="16">
    <location>
        <begin position="396"/>
        <end position="419"/>
    </location>
</feature>
<feature type="domain" description="P-type ATPase A" evidence="18">
    <location>
        <begin position="166"/>
        <end position="208"/>
    </location>
</feature>
<dbReference type="InterPro" id="IPR044492">
    <property type="entry name" value="P_typ_ATPase_HD_dom"/>
</dbReference>
<feature type="domain" description="P-type ATPase N-terminal" evidence="19">
    <location>
        <begin position="82"/>
        <end position="133"/>
    </location>
</feature>
<dbReference type="OMA" id="GWWAWNL"/>
<feature type="binding site" evidence="14">
    <location>
        <position position="467"/>
    </location>
    <ligand>
        <name>ATP</name>
        <dbReference type="ChEBI" id="CHEBI:30616"/>
    </ligand>
</feature>
<dbReference type="STRING" id="461836.A0A0L0DWM5"/>
<dbReference type="EC" id="7.6.2.1" evidence="16"/>
<evidence type="ECO:0000256" key="2">
    <source>
        <dbReference type="ARBA" id="ARBA00004308"/>
    </source>
</evidence>
<feature type="active site" description="4-aspartylphosphate intermediate" evidence="13">
    <location>
        <position position="465"/>
    </location>
</feature>
<evidence type="ECO:0000313" key="22">
    <source>
        <dbReference type="Proteomes" id="UP000054408"/>
    </source>
</evidence>
<evidence type="ECO:0000256" key="8">
    <source>
        <dbReference type="ARBA" id="ARBA00022842"/>
    </source>
</evidence>
<evidence type="ECO:0000256" key="17">
    <source>
        <dbReference type="SAM" id="MobiDB-lite"/>
    </source>
</evidence>
<proteinExistence type="inferred from homology"/>
<keyword evidence="5 15" id="KW-0479">Metal-binding</keyword>
<evidence type="ECO:0000256" key="10">
    <source>
        <dbReference type="ARBA" id="ARBA00022989"/>
    </source>
</evidence>
<feature type="binding site" evidence="14">
    <location>
        <position position="850"/>
    </location>
    <ligand>
        <name>ATP</name>
        <dbReference type="ChEBI" id="CHEBI:30616"/>
    </ligand>
</feature>
<dbReference type="GeneID" id="25569442"/>
<dbReference type="Gene3D" id="2.70.150.10">
    <property type="entry name" value="Calcium-transporting ATPase, cytoplasmic transduction domain A"/>
    <property type="match status" value="1"/>
</dbReference>
<dbReference type="GO" id="GO:0005524">
    <property type="term" value="F:ATP binding"/>
    <property type="evidence" value="ECO:0007669"/>
    <property type="project" value="UniProtKB-UniRule"/>
</dbReference>
<feature type="binding site" evidence="14">
    <location>
        <position position="548"/>
    </location>
    <ligand>
        <name>ATP</name>
        <dbReference type="ChEBI" id="CHEBI:30616"/>
    </ligand>
</feature>
<dbReference type="Pfam" id="PF16209">
    <property type="entry name" value="PhoLip_ATPase_N"/>
    <property type="match status" value="1"/>
</dbReference>
<organism evidence="21 22">
    <name type="scientific">Thecamonas trahens ATCC 50062</name>
    <dbReference type="NCBI Taxonomy" id="461836"/>
    <lineage>
        <taxon>Eukaryota</taxon>
        <taxon>Apusozoa</taxon>
        <taxon>Apusomonadida</taxon>
        <taxon>Apusomonadidae</taxon>
        <taxon>Thecamonas</taxon>
    </lineage>
</organism>
<evidence type="ECO:0000259" key="19">
    <source>
        <dbReference type="Pfam" id="PF16209"/>
    </source>
</evidence>
<keyword evidence="10 16" id="KW-1133">Transmembrane helix</keyword>
<dbReference type="InterPro" id="IPR036412">
    <property type="entry name" value="HAD-like_sf"/>
</dbReference>
<dbReference type="AlphaFoldDB" id="A0A0L0DWM5"/>
<dbReference type="GO" id="GO:0000287">
    <property type="term" value="F:magnesium ion binding"/>
    <property type="evidence" value="ECO:0007669"/>
    <property type="project" value="UniProtKB-UniRule"/>
</dbReference>
<dbReference type="SUPFAM" id="SSF81660">
    <property type="entry name" value="Metal cation-transporting ATPase, ATP-binding domain N"/>
    <property type="match status" value="1"/>
</dbReference>
<feature type="binding site" evidence="15">
    <location>
        <position position="846"/>
    </location>
    <ligand>
        <name>Mg(2+)</name>
        <dbReference type="ChEBI" id="CHEBI:18420"/>
    </ligand>
</feature>
<dbReference type="SUPFAM" id="SSF56784">
    <property type="entry name" value="HAD-like"/>
    <property type="match status" value="1"/>
</dbReference>
<comment type="catalytic activity">
    <reaction evidence="12 16">
        <text>ATP + H2O + phospholipidSide 1 = ADP + phosphate + phospholipidSide 2.</text>
        <dbReference type="EC" id="7.6.2.1"/>
    </reaction>
</comment>
<feature type="binding site" evidence="14">
    <location>
        <position position="731"/>
    </location>
    <ligand>
        <name>ATP</name>
        <dbReference type="ChEBI" id="CHEBI:30616"/>
    </ligand>
</feature>
<dbReference type="NCBIfam" id="TIGR01652">
    <property type="entry name" value="ATPase-Plipid"/>
    <property type="match status" value="1"/>
</dbReference>
<feature type="transmembrane region" description="Helical" evidence="16">
    <location>
        <begin position="1050"/>
        <end position="1071"/>
    </location>
</feature>
<dbReference type="PANTHER" id="PTHR24092:SF175">
    <property type="entry name" value="PHOSPHOLIPID-TRANSPORTING ATPASE"/>
    <property type="match status" value="1"/>
</dbReference>
<evidence type="ECO:0000259" key="18">
    <source>
        <dbReference type="Pfam" id="PF00122"/>
    </source>
</evidence>
<keyword evidence="22" id="KW-1185">Reference proteome</keyword>
<evidence type="ECO:0000256" key="11">
    <source>
        <dbReference type="ARBA" id="ARBA00023136"/>
    </source>
</evidence>
<comment type="similarity">
    <text evidence="3 16">Belongs to the cation transport ATPase (P-type) (TC 3.A.3) family. Type IV subfamily.</text>
</comment>
<dbReference type="InterPro" id="IPR023298">
    <property type="entry name" value="ATPase_P-typ_TM_dom_sf"/>
</dbReference>
<keyword evidence="6 14" id="KW-0547">Nucleotide-binding</keyword>
<evidence type="ECO:0000313" key="21">
    <source>
        <dbReference type="EMBL" id="KNC56496.1"/>
    </source>
</evidence>
<dbReference type="Pfam" id="PF16212">
    <property type="entry name" value="PhoLip_ATPase_C"/>
    <property type="match status" value="1"/>
</dbReference>
<dbReference type="GO" id="GO:0005886">
    <property type="term" value="C:plasma membrane"/>
    <property type="evidence" value="ECO:0007669"/>
    <property type="project" value="TreeGrafter"/>
</dbReference>
<feature type="binding site" evidence="15">
    <location>
        <position position="850"/>
    </location>
    <ligand>
        <name>Mg(2+)</name>
        <dbReference type="ChEBI" id="CHEBI:18420"/>
    </ligand>
</feature>
<dbReference type="Gene3D" id="3.40.50.1000">
    <property type="entry name" value="HAD superfamily/HAD-like"/>
    <property type="match status" value="1"/>
</dbReference>
<dbReference type="GO" id="GO:0140326">
    <property type="term" value="F:ATPase-coupled intramembrane lipid transporter activity"/>
    <property type="evidence" value="ECO:0007669"/>
    <property type="project" value="UniProtKB-EC"/>
</dbReference>
<evidence type="ECO:0000256" key="3">
    <source>
        <dbReference type="ARBA" id="ARBA00008109"/>
    </source>
</evidence>
<dbReference type="RefSeq" id="XP_013752632.1">
    <property type="nucleotide sequence ID" value="XM_013897178.1"/>
</dbReference>
<evidence type="ECO:0000256" key="4">
    <source>
        <dbReference type="ARBA" id="ARBA00022692"/>
    </source>
</evidence>
<dbReference type="FunFam" id="3.40.50.1000:FF:000014">
    <property type="entry name" value="Phospholipid-transporting ATPase"/>
    <property type="match status" value="1"/>
</dbReference>
<feature type="binding site" evidence="14">
    <location>
        <position position="732"/>
    </location>
    <ligand>
        <name>ATP</name>
        <dbReference type="ChEBI" id="CHEBI:30616"/>
    </ligand>
</feature>
<evidence type="ECO:0000256" key="14">
    <source>
        <dbReference type="PIRSR" id="PIRSR606539-2"/>
    </source>
</evidence>
<comment type="subcellular location">
    <subcellularLocation>
        <location evidence="2">Endomembrane system</location>
    </subcellularLocation>
    <subcellularLocation>
        <location evidence="1 16">Membrane</location>
        <topology evidence="1 16">Multi-pass membrane protein</topology>
    </subcellularLocation>
</comment>
<dbReference type="eggNOG" id="KOG0206">
    <property type="taxonomic scope" value="Eukaryota"/>
</dbReference>
<feature type="binding site" evidence="15">
    <location>
        <position position="467"/>
    </location>
    <ligand>
        <name>Mg(2+)</name>
        <dbReference type="ChEBI" id="CHEBI:18420"/>
    </ligand>
</feature>
<name>A0A0L0DWM5_THETB</name>
<feature type="binding site" evidence="14">
    <location>
        <position position="730"/>
    </location>
    <ligand>
        <name>ATP</name>
        <dbReference type="ChEBI" id="CHEBI:30616"/>
    </ligand>
</feature>
<evidence type="ECO:0000256" key="12">
    <source>
        <dbReference type="ARBA" id="ARBA00034036"/>
    </source>
</evidence>
<dbReference type="GO" id="GO:0016887">
    <property type="term" value="F:ATP hydrolysis activity"/>
    <property type="evidence" value="ECO:0007669"/>
    <property type="project" value="InterPro"/>
</dbReference>
<feature type="transmembrane region" description="Helical" evidence="16">
    <location>
        <begin position="104"/>
        <end position="121"/>
    </location>
</feature>
<keyword evidence="4 16" id="KW-0812">Transmembrane</keyword>
<dbReference type="InterPro" id="IPR018303">
    <property type="entry name" value="ATPase_P-typ_P_site"/>
</dbReference>
<evidence type="ECO:0000256" key="15">
    <source>
        <dbReference type="PIRSR" id="PIRSR606539-3"/>
    </source>
</evidence>
<feature type="binding site" evidence="14">
    <location>
        <position position="614"/>
    </location>
    <ligand>
        <name>ATP</name>
        <dbReference type="ChEBI" id="CHEBI:30616"/>
    </ligand>
</feature>
<evidence type="ECO:0000256" key="1">
    <source>
        <dbReference type="ARBA" id="ARBA00004141"/>
    </source>
</evidence>
<feature type="binding site" evidence="14">
    <location>
        <position position="591"/>
    </location>
    <ligand>
        <name>ATP</name>
        <dbReference type="ChEBI" id="CHEBI:30616"/>
    </ligand>
</feature>
<dbReference type="PRINTS" id="PR00119">
    <property type="entry name" value="CATATPASE"/>
</dbReference>
<sequence length="1164" mass="126293">QCTMTVQLNSPWVETLESHPLPSRSLSCSPGEDGMREALSRFVGERASQWPTASLGHRGPFTSIGGRKEAKPPRTGGNGAGGNAVRTTKYTWWSFLPKNLYEQFRRLANLYFLIICIATLIPGVTPIPPITSISPLVFVLAVAALKEAYEDYRRAVDDARVNARPITIVTRASTFRIVQAQDVVVGDILFLRKNELVPADALVLATSNPRSVLPPLVPSGEPRLGASTAYVETSNLDGESALKPRTCLSATAALHDPHTILDSLDIVVHYQEPTASLYEFEGYLTTRGGSNYALSANNLLLRGSRLKNTDYVLALVLYTGDETKLVLNLSPPPSKRSRVEVTLNSYLVWILAVLLVICLVCAGVSGYYNDSVLADRAGYLQLSKYATSGSAGLLNYGFAFLTFLILLNVFIPMSLYVTVELHKFACSLWVMVDARMYDPVTDTHCKCNTSNLLEELGQIEHVFSDKTGTLTRNEMIMREASVAGTHYLLTPRDAAANVSDDAVVLDPDALPPFVAHFFTACALCHTVYPGEPVDELPDPAYEATSPDELALVIGAAAMGISFVDRDTETLTLDKTGVAGLTVYELLHVIEFDSDRKRMSAVVREPSGRIVVYTKGADSVLTPLLADSANNARLLDATNSHVTAMSTMGLRTLLVASRELDPEWYAAWSSRHAAAEAAMADRAAHVAASALELERELVLLGATAIEDRLQDEVPETVAALRAAGCKVWVLTGDKQETAINIGYSAALLTQDMQTFRLNASSADETAGLLAHYAAVASRSGDHPRGVVVDGKTLDYALEPHNAAAFFALCASAEAVLCCRVSPLQKALVVRLVKEHSPSPPTTLAIGDGANDVGMILEAHVGIGLVGKEGMQASRAADYALGQFRFLRRLLLVHGRFSYLRLSMLIQYSFYKNIAFALPQAYYALYNGFSGQTLFDAWLLTLYNIIFTFLPVMILSLTERDLSANYLLAHPEAYQPLPRGIWFNGYTFTGWMLSAVWHSAAAFWAGVAIYGRGVLADNGQVDGLWTFGTAVCTYVVLAVNARLAIGTRIWTILNAAAMALTLCGYFGTVYVYSLISGITPSNMYWIMYAVSSSPAWWLSVVVVLAIAVLPDASWRAWRDTILSPPHPEAGPSATAASAAHLPVNEESSLLFTQPGTLPDSYGATMR</sequence>
<dbReference type="Pfam" id="PF00122">
    <property type="entry name" value="E1-E2_ATPase"/>
    <property type="match status" value="1"/>
</dbReference>
<accession>A0A0L0DWM5</accession>
<evidence type="ECO:0000256" key="5">
    <source>
        <dbReference type="ARBA" id="ARBA00022723"/>
    </source>
</evidence>
<feature type="binding site" evidence="15">
    <location>
        <position position="465"/>
    </location>
    <ligand>
        <name>Mg(2+)</name>
        <dbReference type="ChEBI" id="CHEBI:18420"/>
    </ligand>
</feature>
<dbReference type="InterPro" id="IPR032631">
    <property type="entry name" value="P-type_ATPase_N"/>
</dbReference>
<feature type="transmembrane region" description="Helical" evidence="16">
    <location>
        <begin position="935"/>
        <end position="955"/>
    </location>
</feature>
<keyword evidence="9 16" id="KW-1278">Translocase</keyword>
<dbReference type="InterPro" id="IPR023299">
    <property type="entry name" value="ATPase_P-typ_cyto_dom_N"/>
</dbReference>
<dbReference type="InterPro" id="IPR001757">
    <property type="entry name" value="P_typ_ATPase"/>
</dbReference>
<evidence type="ECO:0000256" key="9">
    <source>
        <dbReference type="ARBA" id="ARBA00022967"/>
    </source>
</evidence>
<feature type="transmembrane region" description="Helical" evidence="16">
    <location>
        <begin position="986"/>
        <end position="1009"/>
    </location>
</feature>
<dbReference type="Gene3D" id="3.40.1110.10">
    <property type="entry name" value="Calcium-transporting ATPase, cytoplasmic domain N"/>
    <property type="match status" value="1"/>
</dbReference>
<dbReference type="SUPFAM" id="SSF81653">
    <property type="entry name" value="Calcium ATPase, transduction domain A"/>
    <property type="match status" value="1"/>
</dbReference>
<feature type="binding site" evidence="14">
    <location>
        <position position="818"/>
    </location>
    <ligand>
        <name>ATP</name>
        <dbReference type="ChEBI" id="CHEBI:30616"/>
    </ligand>
</feature>
<feature type="binding site" evidence="14">
    <location>
        <position position="466"/>
    </location>
    <ligand>
        <name>ATP</name>
        <dbReference type="ChEBI" id="CHEBI:30616"/>
    </ligand>
</feature>
<evidence type="ECO:0000256" key="13">
    <source>
        <dbReference type="PIRSR" id="PIRSR606539-1"/>
    </source>
</evidence>
<feature type="transmembrane region" description="Helical" evidence="16">
    <location>
        <begin position="346"/>
        <end position="368"/>
    </location>
</feature>
<dbReference type="InterPro" id="IPR006539">
    <property type="entry name" value="P-type_ATPase_IV"/>
</dbReference>
<feature type="binding site" evidence="14">
    <location>
        <position position="465"/>
    </location>
    <ligand>
        <name>ATP</name>
        <dbReference type="ChEBI" id="CHEBI:30616"/>
    </ligand>
</feature>
<feature type="transmembrane region" description="Helical" evidence="16">
    <location>
        <begin position="1021"/>
        <end position="1043"/>
    </location>
</feature>
<dbReference type="EMBL" id="GL349525">
    <property type="protein sequence ID" value="KNC56496.1"/>
    <property type="molecule type" value="Genomic_DNA"/>
</dbReference>
<feature type="domain" description="P-type ATPase C-terminal" evidence="20">
    <location>
        <begin position="873"/>
        <end position="1119"/>
    </location>
</feature>
<keyword evidence="11 16" id="KW-0472">Membrane</keyword>
<dbReference type="GO" id="GO:0005783">
    <property type="term" value="C:endoplasmic reticulum"/>
    <property type="evidence" value="ECO:0007669"/>
    <property type="project" value="TreeGrafter"/>
</dbReference>
<keyword evidence="8 15" id="KW-0460">Magnesium</keyword>
<evidence type="ECO:0000256" key="16">
    <source>
        <dbReference type="RuleBase" id="RU362033"/>
    </source>
</evidence>
<dbReference type="SFLD" id="SFLDS00003">
    <property type="entry name" value="Haloacid_Dehalogenase"/>
    <property type="match status" value="1"/>
</dbReference>
<dbReference type="NCBIfam" id="TIGR01494">
    <property type="entry name" value="ATPase_P-type"/>
    <property type="match status" value="1"/>
</dbReference>
<reference evidence="21 22" key="1">
    <citation type="submission" date="2010-05" db="EMBL/GenBank/DDBJ databases">
        <title>The Genome Sequence of Thecamonas trahens ATCC 50062.</title>
        <authorList>
            <consortium name="The Broad Institute Genome Sequencing Platform"/>
            <person name="Russ C."/>
            <person name="Cuomo C."/>
            <person name="Shea T."/>
            <person name="Young S.K."/>
            <person name="Zeng Q."/>
            <person name="Koehrsen M."/>
            <person name="Haas B."/>
            <person name="Borodovsky M."/>
            <person name="Guigo R."/>
            <person name="Alvarado L."/>
            <person name="Berlin A."/>
            <person name="Bochicchio J."/>
            <person name="Borenstein D."/>
            <person name="Chapman S."/>
            <person name="Chen Z."/>
            <person name="Freedman E."/>
            <person name="Gellesch M."/>
            <person name="Goldberg J."/>
            <person name="Griggs A."/>
            <person name="Gujja S."/>
            <person name="Heilman E."/>
            <person name="Heiman D."/>
            <person name="Hepburn T."/>
            <person name="Howarth C."/>
            <person name="Jen D."/>
            <person name="Larson L."/>
            <person name="Mehta T."/>
            <person name="Park D."/>
            <person name="Pearson M."/>
            <person name="Roberts A."/>
            <person name="Saif S."/>
            <person name="Shenoy N."/>
            <person name="Sisk P."/>
            <person name="Stolte C."/>
            <person name="Sykes S."/>
            <person name="Thomson T."/>
            <person name="Walk T."/>
            <person name="White J."/>
            <person name="Yandava C."/>
            <person name="Burger G."/>
            <person name="Gray M.W."/>
            <person name="Holland P.W.H."/>
            <person name="King N."/>
            <person name="Lang F.B.F."/>
            <person name="Roger A.J."/>
            <person name="Ruiz-Trillo I."/>
            <person name="Lander E."/>
            <person name="Nusbaum C."/>
        </authorList>
    </citation>
    <scope>NUCLEOTIDE SEQUENCE [LARGE SCALE GENOMIC DNA]</scope>
    <source>
        <strain evidence="21 22">ATCC 50062</strain>
    </source>
</reference>
<evidence type="ECO:0000256" key="7">
    <source>
        <dbReference type="ARBA" id="ARBA00022840"/>
    </source>
</evidence>